<evidence type="ECO:0000256" key="1">
    <source>
        <dbReference type="SAM" id="Phobius"/>
    </source>
</evidence>
<name>A0A3E0HH79_9FLAO</name>
<dbReference type="Proteomes" id="UP000256884">
    <property type="component" value="Unassembled WGS sequence"/>
</dbReference>
<evidence type="ECO:0000313" key="3">
    <source>
        <dbReference type="Proteomes" id="UP000256884"/>
    </source>
</evidence>
<protein>
    <submittedName>
        <fullName evidence="2">Uncharacterized protein</fullName>
    </submittedName>
</protein>
<comment type="caution">
    <text evidence="2">The sequence shown here is derived from an EMBL/GenBank/DDBJ whole genome shotgun (WGS) entry which is preliminary data.</text>
</comment>
<organism evidence="2 3">
    <name type="scientific">Tenacibaculum gallaicum</name>
    <dbReference type="NCBI Taxonomy" id="561505"/>
    <lineage>
        <taxon>Bacteria</taxon>
        <taxon>Pseudomonadati</taxon>
        <taxon>Bacteroidota</taxon>
        <taxon>Flavobacteriia</taxon>
        <taxon>Flavobacteriales</taxon>
        <taxon>Flavobacteriaceae</taxon>
        <taxon>Tenacibaculum</taxon>
    </lineage>
</organism>
<proteinExistence type="predicted"/>
<dbReference type="OrthoDB" id="711014at2"/>
<feature type="transmembrane region" description="Helical" evidence="1">
    <location>
        <begin position="21"/>
        <end position="41"/>
    </location>
</feature>
<sequence length="95" mass="10961">MPANKKYLTSSPIQRIAKISAGFIGGYIVTETFHMMLMPFFSIPNVIMTLRFFGFIMWAVLMIFAFLAKSAWKIWVIYILVSLLFVTIIYLNTPN</sequence>
<dbReference type="EMBL" id="QUNS01000009">
    <property type="protein sequence ID" value="REH45834.1"/>
    <property type="molecule type" value="Genomic_DNA"/>
</dbReference>
<gene>
    <name evidence="2" type="ORF">C7448_10986</name>
</gene>
<keyword evidence="3" id="KW-1185">Reference proteome</keyword>
<accession>A0A3E0HH79</accession>
<evidence type="ECO:0000313" key="2">
    <source>
        <dbReference type="EMBL" id="REH45834.1"/>
    </source>
</evidence>
<keyword evidence="1" id="KW-0812">Transmembrane</keyword>
<reference evidence="2 3" key="1">
    <citation type="submission" date="2018-08" db="EMBL/GenBank/DDBJ databases">
        <title>Genomic Encyclopedia of Type Strains, Phase IV (KMG-IV): sequencing the most valuable type-strain genomes for metagenomic binning, comparative biology and taxonomic classification.</title>
        <authorList>
            <person name="Goeker M."/>
        </authorList>
    </citation>
    <scope>NUCLEOTIDE SEQUENCE [LARGE SCALE GENOMIC DNA]</scope>
    <source>
        <strain evidence="2 3">DSM 18841</strain>
    </source>
</reference>
<feature type="transmembrane region" description="Helical" evidence="1">
    <location>
        <begin position="75"/>
        <end position="93"/>
    </location>
</feature>
<feature type="transmembrane region" description="Helical" evidence="1">
    <location>
        <begin position="47"/>
        <end position="68"/>
    </location>
</feature>
<dbReference type="AlphaFoldDB" id="A0A3E0HH79"/>
<dbReference type="RefSeq" id="WP_115902021.1">
    <property type="nucleotide sequence ID" value="NZ_QUNS01000009.1"/>
</dbReference>
<keyword evidence="1" id="KW-1133">Transmembrane helix</keyword>
<keyword evidence="1" id="KW-0472">Membrane</keyword>